<dbReference type="NCBIfam" id="TIGR00357">
    <property type="entry name" value="peptide-methionine (R)-S-oxide reductase MsrB"/>
    <property type="match status" value="1"/>
</dbReference>
<dbReference type="Pfam" id="PF01641">
    <property type="entry name" value="SelR"/>
    <property type="match status" value="1"/>
</dbReference>
<dbReference type="STRING" id="435.A0U92_15260"/>
<dbReference type="GO" id="GO:0006979">
    <property type="term" value="P:response to oxidative stress"/>
    <property type="evidence" value="ECO:0007669"/>
    <property type="project" value="InterPro"/>
</dbReference>
<dbReference type="PROSITE" id="PS51318">
    <property type="entry name" value="TAT"/>
    <property type="match status" value="1"/>
</dbReference>
<evidence type="ECO:0000256" key="4">
    <source>
        <dbReference type="SAM" id="SignalP"/>
    </source>
</evidence>
<dbReference type="InterPro" id="IPR028427">
    <property type="entry name" value="Met_Sox_Rdtase_MsrB"/>
</dbReference>
<reference evidence="6 7" key="1">
    <citation type="submission" date="2016-03" db="EMBL/GenBank/DDBJ databases">
        <title>Acetic acid bacteria sequencing.</title>
        <authorList>
            <person name="Brandt J."/>
            <person name="Jakob F."/>
            <person name="Vogel R.F."/>
        </authorList>
    </citation>
    <scope>NUCLEOTIDE SEQUENCE [LARGE SCALE GENOMIC DNA]</scope>
    <source>
        <strain evidence="6 7">TMW2.1153</strain>
    </source>
</reference>
<dbReference type="PROSITE" id="PS51790">
    <property type="entry name" value="MSRB"/>
    <property type="match status" value="1"/>
</dbReference>
<evidence type="ECO:0000256" key="2">
    <source>
        <dbReference type="ARBA" id="ARBA00023002"/>
    </source>
</evidence>
<sequence>MTSRRQFFLAAVAMATAMPTFGRARAAGLYPVTHTDAEWHRLLTPAQYDVLREAGTETPYSSPLLTEHRPGRFACAGCDTAAFDARAKFESGTGWPSFDSALPHAVQERSDDSLGMERTEVRCATCGSHLGHVFDDGPQPTGLRYCMNGVALSFHTA</sequence>
<dbReference type="InterPro" id="IPR006311">
    <property type="entry name" value="TAT_signal"/>
</dbReference>
<evidence type="ECO:0000259" key="5">
    <source>
        <dbReference type="PROSITE" id="PS51790"/>
    </source>
</evidence>
<dbReference type="RefSeq" id="WP_077813902.1">
    <property type="nucleotide sequence ID" value="NZ_CP014692.1"/>
</dbReference>
<keyword evidence="2" id="KW-0560">Oxidoreductase</keyword>
<feature type="chain" id="PRO_5012414360" description="peptide-methionine (R)-S-oxide reductase" evidence="4">
    <location>
        <begin position="27"/>
        <end position="157"/>
    </location>
</feature>
<dbReference type="InterPro" id="IPR002579">
    <property type="entry name" value="Met_Sox_Rdtase_MsrB_dom"/>
</dbReference>
<dbReference type="EC" id="1.8.4.12" evidence="1"/>
<feature type="signal peptide" evidence="4">
    <location>
        <begin position="1"/>
        <end position="26"/>
    </location>
</feature>
<organism evidence="6 7">
    <name type="scientific">Acetobacter aceti</name>
    <dbReference type="NCBI Taxonomy" id="435"/>
    <lineage>
        <taxon>Bacteria</taxon>
        <taxon>Pseudomonadati</taxon>
        <taxon>Pseudomonadota</taxon>
        <taxon>Alphaproteobacteria</taxon>
        <taxon>Acetobacterales</taxon>
        <taxon>Acetobacteraceae</taxon>
        <taxon>Acetobacter</taxon>
        <taxon>Acetobacter subgen. Acetobacter</taxon>
    </lineage>
</organism>
<evidence type="ECO:0000313" key="6">
    <source>
        <dbReference type="EMBL" id="AQS85897.1"/>
    </source>
</evidence>
<evidence type="ECO:0000256" key="3">
    <source>
        <dbReference type="ARBA" id="ARBA00048488"/>
    </source>
</evidence>
<dbReference type="Proteomes" id="UP000188937">
    <property type="component" value="Chromosome"/>
</dbReference>
<dbReference type="KEGG" id="aace:A0U92_15260"/>
<name>A0A1U9KJF4_ACEAC</name>
<dbReference type="OrthoDB" id="9785497at2"/>
<dbReference type="AlphaFoldDB" id="A0A1U9KJF4"/>
<comment type="catalytic activity">
    <reaction evidence="3">
        <text>L-methionyl-[protein] + [thioredoxin]-disulfide + H2O = L-methionyl-(R)-S-oxide-[protein] + [thioredoxin]-dithiol</text>
        <dbReference type="Rhea" id="RHEA:24164"/>
        <dbReference type="Rhea" id="RHEA-COMP:10698"/>
        <dbReference type="Rhea" id="RHEA-COMP:10700"/>
        <dbReference type="Rhea" id="RHEA-COMP:12313"/>
        <dbReference type="Rhea" id="RHEA-COMP:12314"/>
        <dbReference type="ChEBI" id="CHEBI:15377"/>
        <dbReference type="ChEBI" id="CHEBI:16044"/>
        <dbReference type="ChEBI" id="CHEBI:29950"/>
        <dbReference type="ChEBI" id="CHEBI:45764"/>
        <dbReference type="ChEBI" id="CHEBI:50058"/>
        <dbReference type="EC" id="1.8.4.12"/>
    </reaction>
</comment>
<gene>
    <name evidence="6" type="ORF">A0U92_15260</name>
</gene>
<proteinExistence type="predicted"/>
<dbReference type="SUPFAM" id="SSF51316">
    <property type="entry name" value="Mss4-like"/>
    <property type="match status" value="1"/>
</dbReference>
<keyword evidence="4" id="KW-0732">Signal</keyword>
<accession>A0A1U9KJF4</accession>
<dbReference type="EMBL" id="CP014692">
    <property type="protein sequence ID" value="AQS85897.1"/>
    <property type="molecule type" value="Genomic_DNA"/>
</dbReference>
<dbReference type="PANTHER" id="PTHR10173">
    <property type="entry name" value="METHIONINE SULFOXIDE REDUCTASE"/>
    <property type="match status" value="1"/>
</dbReference>
<dbReference type="Gene3D" id="2.170.150.20">
    <property type="entry name" value="Peptide methionine sulfoxide reductase"/>
    <property type="match status" value="1"/>
</dbReference>
<dbReference type="GO" id="GO:0030091">
    <property type="term" value="P:protein repair"/>
    <property type="evidence" value="ECO:0007669"/>
    <property type="project" value="InterPro"/>
</dbReference>
<keyword evidence="7" id="KW-1185">Reference proteome</keyword>
<dbReference type="GO" id="GO:0033743">
    <property type="term" value="F:peptide-methionine (R)-S-oxide reductase activity"/>
    <property type="evidence" value="ECO:0007669"/>
    <property type="project" value="UniProtKB-EC"/>
</dbReference>
<dbReference type="GO" id="GO:0005737">
    <property type="term" value="C:cytoplasm"/>
    <property type="evidence" value="ECO:0007669"/>
    <property type="project" value="TreeGrafter"/>
</dbReference>
<protein>
    <recommendedName>
        <fullName evidence="1">peptide-methionine (R)-S-oxide reductase</fullName>
        <ecNumber evidence="1">1.8.4.12</ecNumber>
    </recommendedName>
</protein>
<evidence type="ECO:0000256" key="1">
    <source>
        <dbReference type="ARBA" id="ARBA00012499"/>
    </source>
</evidence>
<dbReference type="PANTHER" id="PTHR10173:SF57">
    <property type="entry name" value="PEPTIDE-METHIONINE (R)-S-OXIDE REDUCTASE"/>
    <property type="match status" value="1"/>
</dbReference>
<evidence type="ECO:0000313" key="7">
    <source>
        <dbReference type="Proteomes" id="UP000188937"/>
    </source>
</evidence>
<feature type="domain" description="MsrB" evidence="5">
    <location>
        <begin position="36"/>
        <end position="157"/>
    </location>
</feature>
<dbReference type="InterPro" id="IPR011057">
    <property type="entry name" value="Mss4-like_sf"/>
</dbReference>